<evidence type="ECO:0000256" key="1">
    <source>
        <dbReference type="SAM" id="Phobius"/>
    </source>
</evidence>
<evidence type="ECO:0000259" key="2">
    <source>
        <dbReference type="Pfam" id="PF17881"/>
    </source>
</evidence>
<dbReference type="SUPFAM" id="SSF54403">
    <property type="entry name" value="Cystatin/monellin"/>
    <property type="match status" value="2"/>
</dbReference>
<dbReference type="Pfam" id="PF17881">
    <property type="entry name" value="TseB"/>
    <property type="match status" value="1"/>
</dbReference>
<dbReference type="Gene3D" id="3.10.450.40">
    <property type="match status" value="2"/>
</dbReference>
<dbReference type="Proteomes" id="UP000076796">
    <property type="component" value="Unassembled WGS sequence"/>
</dbReference>
<sequence>MKKKTKWILLSVSGVLLLLLGLQLYYSHVMKDTWNEERMAINASKQHGGLVSTGKTYKSVWGEDNNYWVVSGKDKDNQDRMVWVKFTDDNVPVDGADAVQSVLLSSGMSEAQILDQIHNDLPGATIKRLLPGMYENEFVWQLQYESNGQRGYRFYRFQDGNPIGNDIILPNQ</sequence>
<keyword evidence="1" id="KW-0812">Transmembrane</keyword>
<dbReference type="InterPro" id="IPR046350">
    <property type="entry name" value="Cystatin_sf"/>
</dbReference>
<dbReference type="STRING" id="59843.A3958_19815"/>
<feature type="domain" description="Cell wall elongation regulator TseB-like" evidence="2">
    <location>
        <begin position="40"/>
        <end position="84"/>
    </location>
</feature>
<dbReference type="EMBL" id="LWMH01000001">
    <property type="protein sequence ID" value="KZS48163.1"/>
    <property type="molecule type" value="Genomic_DNA"/>
</dbReference>
<name>A0A163LIS7_9BACL</name>
<dbReference type="OrthoDB" id="2678417at2"/>
<proteinExistence type="predicted"/>
<dbReference type="AlphaFoldDB" id="A0A163LIS7"/>
<accession>A0A163LIS7</accession>
<evidence type="ECO:0000313" key="4">
    <source>
        <dbReference type="Proteomes" id="UP000076796"/>
    </source>
</evidence>
<feature type="transmembrane region" description="Helical" evidence="1">
    <location>
        <begin position="7"/>
        <end position="26"/>
    </location>
</feature>
<dbReference type="GeneID" id="97556330"/>
<dbReference type="InterPro" id="IPR041401">
    <property type="entry name" value="TseB-like_dom"/>
</dbReference>
<organism evidence="3 4">
    <name type="scientific">Paenibacillus glucanolyticus</name>
    <dbReference type="NCBI Taxonomy" id="59843"/>
    <lineage>
        <taxon>Bacteria</taxon>
        <taxon>Bacillati</taxon>
        <taxon>Bacillota</taxon>
        <taxon>Bacilli</taxon>
        <taxon>Bacillales</taxon>
        <taxon>Paenibacillaceae</taxon>
        <taxon>Paenibacillus</taxon>
    </lineage>
</organism>
<gene>
    <name evidence="3" type="ORF">AWU65_20630</name>
</gene>
<reference evidence="3" key="1">
    <citation type="journal article" date="2016" name="Genome Announc.">
        <title>Draft genomes of two strains of Paenibacillus glucanolyticus with capability to degrade lignocellulose.</title>
        <authorList>
            <person name="Mathews S.L."/>
            <person name="Pawlak J."/>
            <person name="Grunden A.M."/>
        </authorList>
    </citation>
    <scope>NUCLEOTIDE SEQUENCE [LARGE SCALE GENOMIC DNA]</scope>
    <source>
        <strain evidence="3">SLM1</strain>
    </source>
</reference>
<dbReference type="RefSeq" id="WP_006209522.1">
    <property type="nucleotide sequence ID" value="NZ_CBCSBX010000004.1"/>
</dbReference>
<dbReference type="KEGG" id="pglu:A3958_19815"/>
<comment type="caution">
    <text evidence="3">The sequence shown here is derived from an EMBL/GenBank/DDBJ whole genome shotgun (WGS) entry which is preliminary data.</text>
</comment>
<evidence type="ECO:0000313" key="3">
    <source>
        <dbReference type="EMBL" id="KZS48163.1"/>
    </source>
</evidence>
<protein>
    <recommendedName>
        <fullName evidence="2">Cell wall elongation regulator TseB-like domain-containing protein</fullName>
    </recommendedName>
</protein>
<keyword evidence="1" id="KW-1133">Transmembrane helix</keyword>
<keyword evidence="4" id="KW-1185">Reference proteome</keyword>
<keyword evidence="1" id="KW-0472">Membrane</keyword>